<dbReference type="EMBL" id="KI966412">
    <property type="protein sequence ID" value="EWC47106.1"/>
    <property type="molecule type" value="Genomic_DNA"/>
</dbReference>
<gene>
    <name evidence="2" type="ORF">DRE_03475</name>
</gene>
<evidence type="ECO:0000313" key="2">
    <source>
        <dbReference type="EMBL" id="EWC47106.1"/>
    </source>
</evidence>
<name>W7HSR9_9PEZI</name>
<dbReference type="InterPro" id="IPR029068">
    <property type="entry name" value="Glyas_Bleomycin-R_OHBP_Dase"/>
</dbReference>
<proteinExistence type="predicted"/>
<dbReference type="AlphaFoldDB" id="W7HSR9"/>
<dbReference type="HOGENOM" id="CLU_058475_1_0_1"/>
<dbReference type="Proteomes" id="UP000024837">
    <property type="component" value="Unassembled WGS sequence"/>
</dbReference>
<dbReference type="InterPro" id="IPR025870">
    <property type="entry name" value="Glyoxalase-like_dom"/>
</dbReference>
<dbReference type="Pfam" id="PF13468">
    <property type="entry name" value="Glyoxalase_3"/>
    <property type="match status" value="1"/>
</dbReference>
<evidence type="ECO:0000313" key="3">
    <source>
        <dbReference type="Proteomes" id="UP000024837"/>
    </source>
</evidence>
<sequence length="279" mass="30631">MASPHQLPAALDHVIVLLPYKELQEPPKWLADNFTITPGGKHADGKTENKLIVFPDGTYIELIAFIDDKPENRAGHWWGNKPFGIIDWALTSRHLPNTQRASLNLKLAGVQLSVRPPPGHDGALSYAPPKTGGRTNADGTELKWAVTFPIASSETGETRPAHLPFFCHDITPRQLRVPAARAHPCGAVGIKELRALVGPGGYGAYPHSISVVANTLPEYVTRFRMRIPLITPSVGVSGIIITYAGLEEDREALKESEFLLQEIAFNFMDDSEGITFRYP</sequence>
<dbReference type="PANTHER" id="PTHR40265">
    <property type="entry name" value="BLL2707 PROTEIN"/>
    <property type="match status" value="1"/>
</dbReference>
<feature type="domain" description="Glyoxalase-like" evidence="1">
    <location>
        <begin position="11"/>
        <end position="195"/>
    </location>
</feature>
<dbReference type="PANTHER" id="PTHR40265:SF1">
    <property type="entry name" value="GLYOXALASE-LIKE DOMAIN-CONTAINING PROTEIN"/>
    <property type="match status" value="1"/>
</dbReference>
<dbReference type="OrthoDB" id="408973at2759"/>
<accession>W7HSR9</accession>
<keyword evidence="3" id="KW-1185">Reference proteome</keyword>
<dbReference type="Gene3D" id="3.10.180.10">
    <property type="entry name" value="2,3-Dihydroxybiphenyl 1,2-Dioxygenase, domain 1"/>
    <property type="match status" value="1"/>
</dbReference>
<evidence type="ECO:0000259" key="1">
    <source>
        <dbReference type="Pfam" id="PF13468"/>
    </source>
</evidence>
<organism evidence="2 3">
    <name type="scientific">Drechslerella stenobrocha 248</name>
    <dbReference type="NCBI Taxonomy" id="1043628"/>
    <lineage>
        <taxon>Eukaryota</taxon>
        <taxon>Fungi</taxon>
        <taxon>Dikarya</taxon>
        <taxon>Ascomycota</taxon>
        <taxon>Pezizomycotina</taxon>
        <taxon>Orbiliomycetes</taxon>
        <taxon>Orbiliales</taxon>
        <taxon>Orbiliaceae</taxon>
        <taxon>Drechslerella</taxon>
    </lineage>
</organism>
<reference evidence="2 3" key="1">
    <citation type="submission" date="2013-05" db="EMBL/GenBank/DDBJ databases">
        <title>Drechslerella stenobrocha genome reveals carnivorous origination and mechanical trapping mechanism of predatory fungi.</title>
        <authorList>
            <person name="Liu X."/>
            <person name="Zhang W."/>
            <person name="Liu K."/>
        </authorList>
    </citation>
    <scope>NUCLEOTIDE SEQUENCE [LARGE SCALE GENOMIC DNA]</scope>
    <source>
        <strain evidence="2 3">248</strain>
    </source>
</reference>
<protein>
    <recommendedName>
        <fullName evidence="1">Glyoxalase-like domain-containing protein</fullName>
    </recommendedName>
</protein>